<dbReference type="InterPro" id="IPR042089">
    <property type="entry name" value="Peptidase_M13_dom_2"/>
</dbReference>
<dbReference type="GO" id="GO:0004222">
    <property type="term" value="F:metalloendopeptidase activity"/>
    <property type="evidence" value="ECO:0007669"/>
    <property type="project" value="InterPro"/>
</dbReference>
<keyword evidence="3" id="KW-1185">Reference proteome</keyword>
<dbReference type="InterPro" id="IPR000718">
    <property type="entry name" value="Peptidase_M13"/>
</dbReference>
<dbReference type="PROSITE" id="PS51885">
    <property type="entry name" value="NEPRILYSIN"/>
    <property type="match status" value="1"/>
</dbReference>
<dbReference type="InterPro" id="IPR008753">
    <property type="entry name" value="Peptidase_M13_N"/>
</dbReference>
<evidence type="ECO:0000256" key="1">
    <source>
        <dbReference type="ARBA" id="ARBA00007357"/>
    </source>
</evidence>
<comment type="similarity">
    <text evidence="1">Belongs to the peptidase M13 family.</text>
</comment>
<dbReference type="Gene3D" id="3.40.390.10">
    <property type="entry name" value="Collagenase (Catalytic Domain)"/>
    <property type="match status" value="1"/>
</dbReference>
<dbReference type="Gene3D" id="1.10.1380.10">
    <property type="entry name" value="Neutral endopeptidase , domain2"/>
    <property type="match status" value="1"/>
</dbReference>
<dbReference type="Proteomes" id="UP000887564">
    <property type="component" value="Unplaced"/>
</dbReference>
<dbReference type="Pfam" id="PF05649">
    <property type="entry name" value="Peptidase_M13_N"/>
    <property type="match status" value="1"/>
</dbReference>
<evidence type="ECO:0000313" key="3">
    <source>
        <dbReference type="Proteomes" id="UP000887564"/>
    </source>
</evidence>
<dbReference type="SUPFAM" id="SSF55486">
    <property type="entry name" value="Metalloproteases ('zincins'), catalytic domain"/>
    <property type="match status" value="1"/>
</dbReference>
<protein>
    <submittedName>
        <fullName evidence="4">Peptidase M13 N-terminal domain-containing protein</fullName>
    </submittedName>
</protein>
<dbReference type="WBParaSite" id="PEQ_0000197201-mRNA-1">
    <property type="protein sequence ID" value="PEQ_0000197201-mRNA-1"/>
    <property type="gene ID" value="PEQ_0000197201"/>
</dbReference>
<dbReference type="AlphaFoldDB" id="A0A914RJF6"/>
<name>A0A914RJF6_PAREQ</name>
<accession>A0A914RJF6</accession>
<organism evidence="3 4">
    <name type="scientific">Parascaris equorum</name>
    <name type="common">Equine roundworm</name>
    <dbReference type="NCBI Taxonomy" id="6256"/>
    <lineage>
        <taxon>Eukaryota</taxon>
        <taxon>Metazoa</taxon>
        <taxon>Ecdysozoa</taxon>
        <taxon>Nematoda</taxon>
        <taxon>Chromadorea</taxon>
        <taxon>Rhabditida</taxon>
        <taxon>Spirurina</taxon>
        <taxon>Ascaridomorpha</taxon>
        <taxon>Ascaridoidea</taxon>
        <taxon>Ascarididae</taxon>
        <taxon>Parascaris</taxon>
    </lineage>
</organism>
<dbReference type="InterPro" id="IPR024079">
    <property type="entry name" value="MetalloPept_cat_dom_sf"/>
</dbReference>
<evidence type="ECO:0000313" key="4">
    <source>
        <dbReference type="WBParaSite" id="PEQ_0000197201-mRNA-1"/>
    </source>
</evidence>
<reference evidence="4" key="1">
    <citation type="submission" date="2022-11" db="UniProtKB">
        <authorList>
            <consortium name="WormBaseParasite"/>
        </authorList>
    </citation>
    <scope>IDENTIFICATION</scope>
</reference>
<proteinExistence type="inferred from homology"/>
<evidence type="ECO:0000259" key="2">
    <source>
        <dbReference type="Pfam" id="PF05649"/>
    </source>
</evidence>
<feature type="domain" description="Peptidase M13 N-terminal" evidence="2">
    <location>
        <begin position="1"/>
        <end position="41"/>
    </location>
</feature>
<dbReference type="GO" id="GO:0006508">
    <property type="term" value="P:proteolysis"/>
    <property type="evidence" value="ECO:0007669"/>
    <property type="project" value="InterPro"/>
</dbReference>
<sequence length="70" mass="8487">MIDDLHTAFREMVRNSDWMDNRTKHIAIEKSKAMQSLIGYPDFIYSDKELDDYYKEVCFQQFLRIFIIDS</sequence>